<organism evidence="4 5">
    <name type="scientific">Streptomyces purpureus</name>
    <dbReference type="NCBI Taxonomy" id="1951"/>
    <lineage>
        <taxon>Bacteria</taxon>
        <taxon>Bacillati</taxon>
        <taxon>Actinomycetota</taxon>
        <taxon>Actinomycetes</taxon>
        <taxon>Kitasatosporales</taxon>
        <taxon>Streptomycetaceae</taxon>
        <taxon>Streptomyces</taxon>
    </lineage>
</organism>
<reference evidence="4" key="1">
    <citation type="journal article" date="2014" name="Int. J. Syst. Evol. Microbiol.">
        <title>Complete genome sequence of Corynebacterium casei LMG S-19264T (=DSM 44701T), isolated from a smear-ripened cheese.</title>
        <authorList>
            <consortium name="US DOE Joint Genome Institute (JGI-PGF)"/>
            <person name="Walter F."/>
            <person name="Albersmeier A."/>
            <person name="Kalinowski J."/>
            <person name="Ruckert C."/>
        </authorList>
    </citation>
    <scope>NUCLEOTIDE SEQUENCE</scope>
    <source>
        <strain evidence="4">JCM 3172</strain>
    </source>
</reference>
<protein>
    <recommendedName>
        <fullName evidence="6">DUF916 domain-containing protein</fullName>
    </recommendedName>
</protein>
<dbReference type="AlphaFoldDB" id="A0A918H2X6"/>
<dbReference type="InterPro" id="IPR013783">
    <property type="entry name" value="Ig-like_fold"/>
</dbReference>
<dbReference type="EMBL" id="BMQQ01000010">
    <property type="protein sequence ID" value="GGT35460.1"/>
    <property type="molecule type" value="Genomic_DNA"/>
</dbReference>
<evidence type="ECO:0000313" key="4">
    <source>
        <dbReference type="EMBL" id="GGT35460.1"/>
    </source>
</evidence>
<accession>A0A918H2X6</accession>
<keyword evidence="5" id="KW-1185">Reference proteome</keyword>
<evidence type="ECO:0000256" key="2">
    <source>
        <dbReference type="SAM" id="Phobius"/>
    </source>
</evidence>
<sequence length="302" mass="31111">MPARAVPTRAAALLCAALAGSAGLAAVAPTATAAGPAWTAAPETGQGGTRPYVYLEGTPGTVLQDRLTLTNPDTRPLTVRLRATAWTRLAAQTVTVPPRTRATVPFAVTVPADTPPGDHPGTLTASAGGRAVDVRLQLRVRGPALAAVGVEDVRVDTDSATIHYTLVNRGNTVLAPRLAVRADGLFTALDRPARPLPLTLRPGERVARTEPWPGAPALDAVTVRLTVTASGAAEARAETGALFATWLAVAGTAAGLGASAAGLTRLTRLVRRARYVRSNRRRPEPVAAVPRQELVTAGGARG</sequence>
<dbReference type="Proteomes" id="UP000619486">
    <property type="component" value="Unassembled WGS sequence"/>
</dbReference>
<evidence type="ECO:0000256" key="1">
    <source>
        <dbReference type="SAM" id="MobiDB-lite"/>
    </source>
</evidence>
<feature type="region of interest" description="Disordered" evidence="1">
    <location>
        <begin position="280"/>
        <end position="302"/>
    </location>
</feature>
<feature type="signal peptide" evidence="3">
    <location>
        <begin position="1"/>
        <end position="33"/>
    </location>
</feature>
<evidence type="ECO:0008006" key="6">
    <source>
        <dbReference type="Google" id="ProtNLM"/>
    </source>
</evidence>
<name>A0A918H2X6_9ACTN</name>
<keyword evidence="3" id="KW-0732">Signal</keyword>
<reference evidence="4" key="2">
    <citation type="submission" date="2020-09" db="EMBL/GenBank/DDBJ databases">
        <authorList>
            <person name="Sun Q."/>
            <person name="Ohkuma M."/>
        </authorList>
    </citation>
    <scope>NUCLEOTIDE SEQUENCE</scope>
    <source>
        <strain evidence="4">JCM 3172</strain>
    </source>
</reference>
<evidence type="ECO:0000313" key="5">
    <source>
        <dbReference type="Proteomes" id="UP000619486"/>
    </source>
</evidence>
<dbReference type="Gene3D" id="2.60.40.10">
    <property type="entry name" value="Immunoglobulins"/>
    <property type="match status" value="1"/>
</dbReference>
<evidence type="ECO:0000256" key="3">
    <source>
        <dbReference type="SAM" id="SignalP"/>
    </source>
</evidence>
<gene>
    <name evidence="4" type="ORF">GCM10014713_31400</name>
</gene>
<dbReference type="GO" id="GO:0005975">
    <property type="term" value="P:carbohydrate metabolic process"/>
    <property type="evidence" value="ECO:0007669"/>
    <property type="project" value="UniProtKB-ARBA"/>
</dbReference>
<dbReference type="RefSeq" id="WP_189202145.1">
    <property type="nucleotide sequence ID" value="NZ_BMQQ01000010.1"/>
</dbReference>
<feature type="transmembrane region" description="Helical" evidence="2">
    <location>
        <begin position="243"/>
        <end position="264"/>
    </location>
</feature>
<feature type="chain" id="PRO_5038069229" description="DUF916 domain-containing protein" evidence="3">
    <location>
        <begin position="34"/>
        <end position="302"/>
    </location>
</feature>
<keyword evidence="2" id="KW-1133">Transmembrane helix</keyword>
<keyword evidence="2" id="KW-0812">Transmembrane</keyword>
<proteinExistence type="predicted"/>
<comment type="caution">
    <text evidence="4">The sequence shown here is derived from an EMBL/GenBank/DDBJ whole genome shotgun (WGS) entry which is preliminary data.</text>
</comment>
<keyword evidence="2" id="KW-0472">Membrane</keyword>